<organism evidence="7 8">
    <name type="scientific">Romanomermis culicivorax</name>
    <name type="common">Nematode worm</name>
    <dbReference type="NCBI Taxonomy" id="13658"/>
    <lineage>
        <taxon>Eukaryota</taxon>
        <taxon>Metazoa</taxon>
        <taxon>Ecdysozoa</taxon>
        <taxon>Nematoda</taxon>
        <taxon>Enoplea</taxon>
        <taxon>Dorylaimia</taxon>
        <taxon>Mermithida</taxon>
        <taxon>Mermithoidea</taxon>
        <taxon>Mermithidae</taxon>
        <taxon>Romanomermis</taxon>
    </lineage>
</organism>
<dbReference type="InterPro" id="IPR026673">
    <property type="entry name" value="SPEC3/Stum"/>
</dbReference>
<evidence type="ECO:0000256" key="2">
    <source>
        <dbReference type="ARBA" id="ARBA00022692"/>
    </source>
</evidence>
<keyword evidence="2 6" id="KW-0812">Transmembrane</keyword>
<sequence length="215" mass="24263">MTTSAPEPPKIRVIKSIDVERKLAPRFAKKINKLAKETELQQNSANSLDVILSPSRRRWQIVKSYLPQIVEYGRKEGILAPKGREADQSNDKNDDQKQSKINEKNRQIDEDLIKITNEDVSAAHSAIPYLPVPLAIFCLILNVVLPGSGTIVSGLMVICVGQPRMLNEECRLFFAVFINFMVGLAQMCTITFFLVGWFWSIAWGGLMLTYSCEFK</sequence>
<evidence type="ECO:0000313" key="8">
    <source>
        <dbReference type="WBParaSite" id="nRc.2.0.1.t07865-RA"/>
    </source>
</evidence>
<feature type="transmembrane region" description="Helical" evidence="6">
    <location>
        <begin position="134"/>
        <end position="160"/>
    </location>
</feature>
<feature type="transmembrane region" description="Helical" evidence="6">
    <location>
        <begin position="172"/>
        <end position="199"/>
    </location>
</feature>
<evidence type="ECO:0000256" key="6">
    <source>
        <dbReference type="SAM" id="Phobius"/>
    </source>
</evidence>
<proteinExistence type="predicted"/>
<protein>
    <submittedName>
        <fullName evidence="8">Protein SPEC3</fullName>
    </submittedName>
</protein>
<accession>A0A915I214</accession>
<evidence type="ECO:0000256" key="3">
    <source>
        <dbReference type="ARBA" id="ARBA00022989"/>
    </source>
</evidence>
<keyword evidence="3 6" id="KW-1133">Transmembrane helix</keyword>
<keyword evidence="7" id="KW-1185">Reference proteome</keyword>
<comment type="subcellular location">
    <subcellularLocation>
        <location evidence="1">Membrane</location>
        <topology evidence="1">Multi-pass membrane protein</topology>
    </subcellularLocation>
</comment>
<dbReference type="PANTHER" id="PTHR21676">
    <property type="entry name" value="PROTEIN STUM"/>
    <property type="match status" value="1"/>
</dbReference>
<evidence type="ECO:0000256" key="1">
    <source>
        <dbReference type="ARBA" id="ARBA00004141"/>
    </source>
</evidence>
<dbReference type="Pfam" id="PF15795">
    <property type="entry name" value="Spec3"/>
    <property type="match status" value="1"/>
</dbReference>
<dbReference type="WBParaSite" id="nRc.2.0.1.t07865-RA">
    <property type="protein sequence ID" value="nRc.2.0.1.t07865-RA"/>
    <property type="gene ID" value="nRc.2.0.1.g07865"/>
</dbReference>
<dbReference type="PANTHER" id="PTHR21676:SF7">
    <property type="entry name" value="PROTEIN SPEC3"/>
    <property type="match status" value="1"/>
</dbReference>
<dbReference type="GO" id="GO:0019230">
    <property type="term" value="P:proprioception"/>
    <property type="evidence" value="ECO:0007669"/>
    <property type="project" value="TreeGrafter"/>
</dbReference>
<dbReference type="GO" id="GO:0050954">
    <property type="term" value="P:sensory perception of mechanical stimulus"/>
    <property type="evidence" value="ECO:0007669"/>
    <property type="project" value="TreeGrafter"/>
</dbReference>
<dbReference type="Proteomes" id="UP000887565">
    <property type="component" value="Unplaced"/>
</dbReference>
<feature type="region of interest" description="Disordered" evidence="5">
    <location>
        <begin position="80"/>
        <end position="103"/>
    </location>
</feature>
<dbReference type="GO" id="GO:0042330">
    <property type="term" value="P:taxis"/>
    <property type="evidence" value="ECO:0007669"/>
    <property type="project" value="TreeGrafter"/>
</dbReference>
<evidence type="ECO:0000256" key="4">
    <source>
        <dbReference type="ARBA" id="ARBA00023136"/>
    </source>
</evidence>
<evidence type="ECO:0000256" key="5">
    <source>
        <dbReference type="SAM" id="MobiDB-lite"/>
    </source>
</evidence>
<dbReference type="GO" id="GO:0016020">
    <property type="term" value="C:membrane"/>
    <property type="evidence" value="ECO:0007669"/>
    <property type="project" value="UniProtKB-SubCell"/>
</dbReference>
<keyword evidence="4 6" id="KW-0472">Membrane</keyword>
<dbReference type="GO" id="GO:0071683">
    <property type="term" value="C:sensory dendrite"/>
    <property type="evidence" value="ECO:0007669"/>
    <property type="project" value="TreeGrafter"/>
</dbReference>
<evidence type="ECO:0000313" key="7">
    <source>
        <dbReference type="Proteomes" id="UP000887565"/>
    </source>
</evidence>
<reference evidence="8" key="1">
    <citation type="submission" date="2022-11" db="UniProtKB">
        <authorList>
            <consortium name="WormBaseParasite"/>
        </authorList>
    </citation>
    <scope>IDENTIFICATION</scope>
</reference>
<name>A0A915I214_ROMCU</name>
<dbReference type="AlphaFoldDB" id="A0A915I214"/>